<dbReference type="OMA" id="NESEYQT"/>
<dbReference type="Proteomes" id="UP000014254">
    <property type="component" value="Unassembled WGS sequence"/>
</dbReference>
<name>S2J4T4_MUCC1</name>
<dbReference type="VEuPathDB" id="FungiDB:HMPREF1544_08602"/>
<dbReference type="OrthoDB" id="2288739at2759"/>
<accession>S2J4T4</accession>
<reference evidence="2" key="1">
    <citation type="submission" date="2013-05" db="EMBL/GenBank/DDBJ databases">
        <title>The Genome sequence of Mucor circinelloides f. circinelloides 1006PhL.</title>
        <authorList>
            <consortium name="The Broad Institute Genomics Platform"/>
            <person name="Cuomo C."/>
            <person name="Earl A."/>
            <person name="Findley K."/>
            <person name="Lee S.C."/>
            <person name="Walker B."/>
            <person name="Young S."/>
            <person name="Zeng Q."/>
            <person name="Gargeya S."/>
            <person name="Fitzgerald M."/>
            <person name="Haas B."/>
            <person name="Abouelleil A."/>
            <person name="Allen A.W."/>
            <person name="Alvarado L."/>
            <person name="Arachchi H.M."/>
            <person name="Berlin A.M."/>
            <person name="Chapman S.B."/>
            <person name="Gainer-Dewar J."/>
            <person name="Goldberg J."/>
            <person name="Griggs A."/>
            <person name="Gujja S."/>
            <person name="Hansen M."/>
            <person name="Howarth C."/>
            <person name="Imamovic A."/>
            <person name="Ireland A."/>
            <person name="Larimer J."/>
            <person name="McCowan C."/>
            <person name="Murphy C."/>
            <person name="Pearson M."/>
            <person name="Poon T.W."/>
            <person name="Priest M."/>
            <person name="Roberts A."/>
            <person name="Saif S."/>
            <person name="Shea T."/>
            <person name="Sisk P."/>
            <person name="Sykes S."/>
            <person name="Wortman J."/>
            <person name="Nusbaum C."/>
            <person name="Birren B."/>
        </authorList>
    </citation>
    <scope>NUCLEOTIDE SEQUENCE [LARGE SCALE GENOMIC DNA]</scope>
    <source>
        <strain evidence="2">1006PhL</strain>
    </source>
</reference>
<evidence type="ECO:0000313" key="1">
    <source>
        <dbReference type="EMBL" id="EPB84659.1"/>
    </source>
</evidence>
<organism evidence="1 2">
    <name type="scientific">Mucor circinelloides f. circinelloides (strain 1006PhL)</name>
    <name type="common">Mucormycosis agent</name>
    <name type="synonym">Calyptromyces circinelloides</name>
    <dbReference type="NCBI Taxonomy" id="1220926"/>
    <lineage>
        <taxon>Eukaryota</taxon>
        <taxon>Fungi</taxon>
        <taxon>Fungi incertae sedis</taxon>
        <taxon>Mucoromycota</taxon>
        <taxon>Mucoromycotina</taxon>
        <taxon>Mucoromycetes</taxon>
        <taxon>Mucorales</taxon>
        <taxon>Mucorineae</taxon>
        <taxon>Mucoraceae</taxon>
        <taxon>Mucor</taxon>
    </lineage>
</organism>
<evidence type="ECO:0000313" key="2">
    <source>
        <dbReference type="Proteomes" id="UP000014254"/>
    </source>
</evidence>
<keyword evidence="2" id="KW-1185">Reference proteome</keyword>
<dbReference type="EMBL" id="KE124033">
    <property type="protein sequence ID" value="EPB84659.1"/>
    <property type="molecule type" value="Genomic_DNA"/>
</dbReference>
<protein>
    <submittedName>
        <fullName evidence="1">Uncharacterized protein</fullName>
    </submittedName>
</protein>
<dbReference type="InParanoid" id="S2J4T4"/>
<dbReference type="AlphaFoldDB" id="S2J4T4"/>
<sequence length="277" mass="31863">MFKFKKIITKGNEAYIDKFMDSLVNRLLVGIAERNEDQFIKYQEVDIMPTIPISHLDTSAVDIKHSESAYNQTVISPIFKSIARQLYTEYGTVWFPGEEKLNSLFDQLKLIHPDIDKRHGYNADSVLRVRSHSNLEVFIAEVSSRFMQTDKSKHSTDHHKGMFGLLSMAKAIADNYKHATLATFQDQKVFFLQAYNDSLYLLQAELEQSLLNLEKLKKEHEENGKARRYQNESEYQTLSDITKPTLIKVSMLKGFKGMADEEPASSRNIPLFSSIIL</sequence>
<gene>
    <name evidence="1" type="ORF">HMPREF1544_08602</name>
</gene>
<proteinExistence type="predicted"/>